<sequence>MKEYDHKKIEKKWQTIWQENKVYKTLDNSKKKKFYVLDMFPYVSGEGIHVGHPKGYIATDVVSRMKRMQGFNVLHPMGFDAFGLPAENYAIKTKTNPVISVAKNIARFKKQLAIIGFDYDWEREVNTSDPKFYKWTQWIFLKLLEKGLAYESNEPVNWCPKDRTVLANEDVEDGKCERCGTIVEKKPIRQWVLKITDYADRLLADLDELDWPESIKESQKNWIGRSEGAEINFQIIFKNGGKPGLIPIFTTRPDTIFGATYLVLSPEHPWVTLAIDDNHKGVIDNVLEVGKYVKEVKNKNDIERTSLDKVKTGVELKGVKAINPATREEIPVWIADYVLLNYGTGAVMAVPADDARDREFSEKFKLPIFENYQKAGFEDFGKKVIKFKLRDWVFSRQRYWGEPIPILRVVDPEGIEGMGKVIPVKEKDLPVKLPKVKSYEPTGTAESPLANVSNWINVKKGQKIFKRESNTMPQWAGSSWYYLRYMDPKNNKALVDKKKEKYWNMVDLYVGGAEHATRHLIYARFWHKFLYDIGVVENKEPFKRLQHVGLIIASDGRKMSKRFGNIINPDTVIHTFGADTLRLYEMFMGPFDQAVAWSEEAIIGPRRFLERVWKIGKKVKERETKDFLSLRPRSRKGREPTTLENPLSPFLQKLLHKTIKKVTEDIEAMKFNTAISSLMIFMNEVEKFDSLSSDVYKKFLQILAPFAPHITEELWNMLGEKKSIHLSSWPKYDSEKIKDKEIKIIVQINGKVRAEILVEGDETEENIKQKSLKNEAVSKYTEDKEIKKIIYVKNRLINIVL</sequence>
<evidence type="ECO:0000259" key="11">
    <source>
        <dbReference type="Pfam" id="PF08264"/>
    </source>
</evidence>
<proteinExistence type="inferred from homology"/>
<keyword evidence="5 8" id="KW-0648">Protein biosynthesis</keyword>
<dbReference type="PANTHER" id="PTHR43740:SF2">
    <property type="entry name" value="LEUCINE--TRNA LIGASE, MITOCHONDRIAL"/>
    <property type="match status" value="1"/>
</dbReference>
<keyword evidence="3 8" id="KW-0547">Nucleotide-binding</keyword>
<dbReference type="Proteomes" id="UP000177052">
    <property type="component" value="Unassembled WGS sequence"/>
</dbReference>
<protein>
    <recommendedName>
        <fullName evidence="8">Leucine--tRNA ligase</fullName>
        <ecNumber evidence="8">6.1.1.4</ecNumber>
    </recommendedName>
    <alternativeName>
        <fullName evidence="8">Leucyl-tRNA synthetase</fullName>
        <shortName evidence="8">LeuRS</shortName>
    </alternativeName>
</protein>
<keyword evidence="4 8" id="KW-0067">ATP-binding</keyword>
<evidence type="ECO:0000313" key="14">
    <source>
        <dbReference type="EMBL" id="OGI79293.1"/>
    </source>
</evidence>
<dbReference type="Gene3D" id="3.10.20.590">
    <property type="match status" value="1"/>
</dbReference>
<dbReference type="SUPFAM" id="SSF47323">
    <property type="entry name" value="Anticodon-binding domain of a subclass of class I aminoacyl-tRNA synthetases"/>
    <property type="match status" value="1"/>
</dbReference>
<evidence type="ECO:0000256" key="3">
    <source>
        <dbReference type="ARBA" id="ARBA00022741"/>
    </source>
</evidence>
<dbReference type="PRINTS" id="PR00985">
    <property type="entry name" value="TRNASYNTHLEU"/>
</dbReference>
<dbReference type="InterPro" id="IPR015413">
    <property type="entry name" value="Methionyl/Leucyl_tRNA_Synth"/>
</dbReference>
<comment type="subcellular location">
    <subcellularLocation>
        <location evidence="8">Cytoplasm</location>
    </subcellularLocation>
</comment>
<comment type="caution">
    <text evidence="8">Lacks conserved residue(s) required for the propagation of feature annotation.</text>
</comment>
<dbReference type="CDD" id="cd00812">
    <property type="entry name" value="LeuRS_core"/>
    <property type="match status" value="1"/>
</dbReference>
<keyword evidence="2 8" id="KW-0436">Ligase</keyword>
<dbReference type="Gene3D" id="3.40.50.620">
    <property type="entry name" value="HUPs"/>
    <property type="match status" value="2"/>
</dbReference>
<dbReference type="FunFam" id="3.40.50.620:FF:000077">
    <property type="entry name" value="Leucine--tRNA ligase"/>
    <property type="match status" value="1"/>
</dbReference>
<dbReference type="Pfam" id="PF08264">
    <property type="entry name" value="Anticodon_1"/>
    <property type="match status" value="1"/>
</dbReference>
<organism evidence="14 15">
    <name type="scientific">Candidatus Nomurabacteria bacterium RIFCSPHIGHO2_12_FULL_37_29</name>
    <dbReference type="NCBI Taxonomy" id="1801759"/>
    <lineage>
        <taxon>Bacteria</taxon>
        <taxon>Candidatus Nomuraibacteriota</taxon>
    </lineage>
</organism>
<dbReference type="InterPro" id="IPR014729">
    <property type="entry name" value="Rossmann-like_a/b/a_fold"/>
</dbReference>
<keyword evidence="8" id="KW-0963">Cytoplasm</keyword>
<name>A0A1F6WBK2_9BACT</name>
<comment type="similarity">
    <text evidence="1 8 9">Belongs to the class-I aminoacyl-tRNA synthetase family.</text>
</comment>
<dbReference type="GO" id="GO:0004823">
    <property type="term" value="F:leucine-tRNA ligase activity"/>
    <property type="evidence" value="ECO:0007669"/>
    <property type="project" value="UniProtKB-UniRule"/>
</dbReference>
<evidence type="ECO:0000256" key="4">
    <source>
        <dbReference type="ARBA" id="ARBA00022840"/>
    </source>
</evidence>
<evidence type="ECO:0000256" key="8">
    <source>
        <dbReference type="HAMAP-Rule" id="MF_00049"/>
    </source>
</evidence>
<evidence type="ECO:0000256" key="6">
    <source>
        <dbReference type="ARBA" id="ARBA00023146"/>
    </source>
</evidence>
<evidence type="ECO:0000256" key="2">
    <source>
        <dbReference type="ARBA" id="ARBA00022598"/>
    </source>
</evidence>
<comment type="catalytic activity">
    <reaction evidence="7 8">
        <text>tRNA(Leu) + L-leucine + ATP = L-leucyl-tRNA(Leu) + AMP + diphosphate</text>
        <dbReference type="Rhea" id="RHEA:11688"/>
        <dbReference type="Rhea" id="RHEA-COMP:9613"/>
        <dbReference type="Rhea" id="RHEA-COMP:9622"/>
        <dbReference type="ChEBI" id="CHEBI:30616"/>
        <dbReference type="ChEBI" id="CHEBI:33019"/>
        <dbReference type="ChEBI" id="CHEBI:57427"/>
        <dbReference type="ChEBI" id="CHEBI:78442"/>
        <dbReference type="ChEBI" id="CHEBI:78494"/>
        <dbReference type="ChEBI" id="CHEBI:456215"/>
        <dbReference type="EC" id="6.1.1.4"/>
    </reaction>
</comment>
<dbReference type="GO" id="GO:0006429">
    <property type="term" value="P:leucyl-tRNA aminoacylation"/>
    <property type="evidence" value="ECO:0007669"/>
    <property type="project" value="UniProtKB-UniRule"/>
</dbReference>
<dbReference type="EMBL" id="MFUJ01000016">
    <property type="protein sequence ID" value="OGI79293.1"/>
    <property type="molecule type" value="Genomic_DNA"/>
</dbReference>
<dbReference type="GO" id="GO:0005829">
    <property type="term" value="C:cytosol"/>
    <property type="evidence" value="ECO:0007669"/>
    <property type="project" value="TreeGrafter"/>
</dbReference>
<accession>A0A1F6WBK2</accession>
<dbReference type="HAMAP" id="MF_00049_B">
    <property type="entry name" value="Leu_tRNA_synth_B"/>
    <property type="match status" value="1"/>
</dbReference>
<evidence type="ECO:0000259" key="12">
    <source>
        <dbReference type="Pfam" id="PF09334"/>
    </source>
</evidence>
<dbReference type="SUPFAM" id="SSF52374">
    <property type="entry name" value="Nucleotidylyl transferase"/>
    <property type="match status" value="1"/>
</dbReference>
<evidence type="ECO:0000256" key="7">
    <source>
        <dbReference type="ARBA" id="ARBA00047469"/>
    </source>
</evidence>
<dbReference type="CDD" id="cd07958">
    <property type="entry name" value="Anticodon_Ia_Leu_BEm"/>
    <property type="match status" value="1"/>
</dbReference>
<keyword evidence="6 8" id="KW-0030">Aminoacyl-tRNA synthetase</keyword>
<comment type="caution">
    <text evidence="14">The sequence shown here is derived from an EMBL/GenBank/DDBJ whole genome shotgun (WGS) entry which is preliminary data.</text>
</comment>
<reference evidence="14 15" key="1">
    <citation type="journal article" date="2016" name="Nat. Commun.">
        <title>Thousands of microbial genomes shed light on interconnected biogeochemical processes in an aquifer system.</title>
        <authorList>
            <person name="Anantharaman K."/>
            <person name="Brown C.T."/>
            <person name="Hug L.A."/>
            <person name="Sharon I."/>
            <person name="Castelle C.J."/>
            <person name="Probst A.J."/>
            <person name="Thomas B.C."/>
            <person name="Singh A."/>
            <person name="Wilkins M.J."/>
            <person name="Karaoz U."/>
            <person name="Brodie E.L."/>
            <person name="Williams K.H."/>
            <person name="Hubbard S.S."/>
            <person name="Banfield J.F."/>
        </authorList>
    </citation>
    <scope>NUCLEOTIDE SEQUENCE [LARGE SCALE GENOMIC DNA]</scope>
</reference>
<dbReference type="InterPro" id="IPR009080">
    <property type="entry name" value="tRNAsynth_Ia_anticodon-bd"/>
</dbReference>
<dbReference type="Pfam" id="PF09334">
    <property type="entry name" value="tRNA-synt_1g"/>
    <property type="match status" value="1"/>
</dbReference>
<dbReference type="InterPro" id="IPR025709">
    <property type="entry name" value="Leu_tRNA-synth_edit"/>
</dbReference>
<dbReference type="SUPFAM" id="SSF50677">
    <property type="entry name" value="ValRS/IleRS/LeuRS editing domain"/>
    <property type="match status" value="1"/>
</dbReference>
<feature type="domain" description="Leucyl-tRNA synthetase editing" evidence="13">
    <location>
        <begin position="220"/>
        <end position="369"/>
    </location>
</feature>
<evidence type="ECO:0000259" key="13">
    <source>
        <dbReference type="Pfam" id="PF13603"/>
    </source>
</evidence>
<evidence type="ECO:0000313" key="15">
    <source>
        <dbReference type="Proteomes" id="UP000177052"/>
    </source>
</evidence>
<gene>
    <name evidence="8" type="primary">leuS</name>
    <name evidence="14" type="ORF">A3F19_02210</name>
</gene>
<dbReference type="InterPro" id="IPR002302">
    <property type="entry name" value="Leu-tRNA-ligase"/>
</dbReference>
<dbReference type="GO" id="GO:0005524">
    <property type="term" value="F:ATP binding"/>
    <property type="evidence" value="ECO:0007669"/>
    <property type="project" value="UniProtKB-UniRule"/>
</dbReference>
<dbReference type="PANTHER" id="PTHR43740">
    <property type="entry name" value="LEUCYL-TRNA SYNTHETASE"/>
    <property type="match status" value="1"/>
</dbReference>
<dbReference type="InterPro" id="IPR002300">
    <property type="entry name" value="aa-tRNA-synth_Ia"/>
</dbReference>
<dbReference type="Gene3D" id="1.10.730.10">
    <property type="entry name" value="Isoleucyl-tRNA Synthetase, Domain 1"/>
    <property type="match status" value="1"/>
</dbReference>
<dbReference type="InterPro" id="IPR009008">
    <property type="entry name" value="Val/Leu/Ile-tRNA-synth_edit"/>
</dbReference>
<dbReference type="EC" id="6.1.1.4" evidence="8"/>
<evidence type="ECO:0000259" key="10">
    <source>
        <dbReference type="Pfam" id="PF00133"/>
    </source>
</evidence>
<evidence type="ECO:0000256" key="5">
    <source>
        <dbReference type="ARBA" id="ARBA00022917"/>
    </source>
</evidence>
<dbReference type="FunFam" id="3.40.50.620:FF:000056">
    <property type="entry name" value="Leucine--tRNA ligase"/>
    <property type="match status" value="1"/>
</dbReference>
<feature type="binding site" evidence="8">
    <location>
        <position position="561"/>
    </location>
    <ligand>
        <name>ATP</name>
        <dbReference type="ChEBI" id="CHEBI:30616"/>
    </ligand>
</feature>
<dbReference type="FunFam" id="1.10.730.10:FF:000011">
    <property type="entry name" value="Leucine--tRNA ligase chloroplastic/mitochondrial"/>
    <property type="match status" value="1"/>
</dbReference>
<feature type="domain" description="Aminoacyl-tRNA synthetase class Ia" evidence="10">
    <location>
        <begin position="389"/>
        <end position="594"/>
    </location>
</feature>
<evidence type="ECO:0000256" key="9">
    <source>
        <dbReference type="RuleBase" id="RU363039"/>
    </source>
</evidence>
<feature type="domain" description="Methionyl/Leucyl tRNA synthetase" evidence="12">
    <location>
        <begin position="39"/>
        <end position="181"/>
    </location>
</feature>
<dbReference type="InterPro" id="IPR013155">
    <property type="entry name" value="M/V/L/I-tRNA-synth_anticd-bd"/>
</dbReference>
<feature type="domain" description="Methionyl/Valyl/Leucyl/Isoleucyl-tRNA synthetase anticodon-binding" evidence="11">
    <location>
        <begin position="654"/>
        <end position="764"/>
    </location>
</feature>
<dbReference type="AlphaFoldDB" id="A0A1F6WBK2"/>
<evidence type="ECO:0000256" key="1">
    <source>
        <dbReference type="ARBA" id="ARBA00005594"/>
    </source>
</evidence>
<dbReference type="GO" id="GO:0002161">
    <property type="term" value="F:aminoacyl-tRNA deacylase activity"/>
    <property type="evidence" value="ECO:0007669"/>
    <property type="project" value="InterPro"/>
</dbReference>
<dbReference type="Pfam" id="PF13603">
    <property type="entry name" value="tRNA-synt_1_2"/>
    <property type="match status" value="1"/>
</dbReference>
<dbReference type="Pfam" id="PF00133">
    <property type="entry name" value="tRNA-synt_1"/>
    <property type="match status" value="1"/>
</dbReference>